<feature type="transmembrane region" description="Helical" evidence="8">
    <location>
        <begin position="297"/>
        <end position="322"/>
    </location>
</feature>
<dbReference type="InterPro" id="IPR020846">
    <property type="entry name" value="MFS_dom"/>
</dbReference>
<evidence type="ECO:0000313" key="10">
    <source>
        <dbReference type="EMBL" id="GAA5100944.1"/>
    </source>
</evidence>
<feature type="transmembrane region" description="Helical" evidence="8">
    <location>
        <begin position="149"/>
        <end position="169"/>
    </location>
</feature>
<evidence type="ECO:0000256" key="7">
    <source>
        <dbReference type="SAM" id="MobiDB-lite"/>
    </source>
</evidence>
<evidence type="ECO:0000259" key="9">
    <source>
        <dbReference type="PROSITE" id="PS50850"/>
    </source>
</evidence>
<keyword evidence="6 8" id="KW-0472">Membrane</keyword>
<dbReference type="InterPro" id="IPR010290">
    <property type="entry name" value="TM_effector"/>
</dbReference>
<sequence>MLRRTPRVCPGTLESVPFRPRIERRSRRESGTASSMSGEAHRSHLIDLRPFRTSPAFTRMWIGSTLAGLGGQLTIVAIMLQMYDLTGSTFAVSMIAVAGLVPMIIAGIYGGMLADAFDRRAVALIAATVTFGSTALLAALTWADLETVWWLYALSIVNSAANSIVLATRQAIVPRLLPRELLAAASALGGITVGIMVMAGPALAGVLVALTGYAWTYTLDVILMTSLFLGLWTLPALRPEGEIVRPGLESLRDGWRFLRRASNIRLQFILDIIAMTFGQPLSLFPAIGAVLLGGGPITTGLLTASVAAGAFASSLFSGRIGGVRHQGLGIQRAILVYGGAIAALGLVLAAAALGWLAPPAVDADTPNVVLIGLACLVLAVSGAADNISSIFRNTMVQAAVPDAIRGRLQGIFIVVVAGGPRLGALYAGTLATLTALWFPPLLGGFIIIALVATLVRASPRFRAYDAENPVP</sequence>
<dbReference type="PROSITE" id="PS50850">
    <property type="entry name" value="MFS"/>
    <property type="match status" value="1"/>
</dbReference>
<dbReference type="PANTHER" id="PTHR23513">
    <property type="entry name" value="INTEGRAL MEMBRANE EFFLUX PROTEIN-RELATED"/>
    <property type="match status" value="1"/>
</dbReference>
<evidence type="ECO:0000256" key="2">
    <source>
        <dbReference type="ARBA" id="ARBA00022448"/>
    </source>
</evidence>
<dbReference type="Pfam" id="PF05977">
    <property type="entry name" value="MFS_3"/>
    <property type="match status" value="1"/>
</dbReference>
<protein>
    <submittedName>
        <fullName evidence="10">MFS transporter</fullName>
    </submittedName>
</protein>
<feature type="transmembrane region" description="Helical" evidence="8">
    <location>
        <begin position="368"/>
        <end position="387"/>
    </location>
</feature>
<evidence type="ECO:0000256" key="3">
    <source>
        <dbReference type="ARBA" id="ARBA00022475"/>
    </source>
</evidence>
<feature type="transmembrane region" description="Helical" evidence="8">
    <location>
        <begin position="214"/>
        <end position="237"/>
    </location>
</feature>
<comment type="caution">
    <text evidence="10">The sequence shown here is derived from an EMBL/GenBank/DDBJ whole genome shotgun (WGS) entry which is preliminary data.</text>
</comment>
<feature type="transmembrane region" description="Helical" evidence="8">
    <location>
        <begin position="408"/>
        <end position="429"/>
    </location>
</feature>
<dbReference type="PANTHER" id="PTHR23513:SF9">
    <property type="entry name" value="ENTEROBACTIN EXPORTER ENTS"/>
    <property type="match status" value="1"/>
</dbReference>
<feature type="region of interest" description="Disordered" evidence="7">
    <location>
        <begin position="19"/>
        <end position="41"/>
    </location>
</feature>
<feature type="compositionally biased region" description="Basic and acidic residues" evidence="7">
    <location>
        <begin position="20"/>
        <end position="30"/>
    </location>
</feature>
<feature type="domain" description="Major facilitator superfamily (MFS) profile" evidence="9">
    <location>
        <begin position="56"/>
        <end position="461"/>
    </location>
</feature>
<feature type="transmembrane region" description="Helical" evidence="8">
    <location>
        <begin position="61"/>
        <end position="83"/>
    </location>
</feature>
<evidence type="ECO:0000256" key="4">
    <source>
        <dbReference type="ARBA" id="ARBA00022692"/>
    </source>
</evidence>
<feature type="transmembrane region" description="Helical" evidence="8">
    <location>
        <begin position="121"/>
        <end position="143"/>
    </location>
</feature>
<name>A0ABP9MV24_9MICO</name>
<dbReference type="EMBL" id="BAABKZ010000006">
    <property type="protein sequence ID" value="GAA5100944.1"/>
    <property type="molecule type" value="Genomic_DNA"/>
</dbReference>
<feature type="transmembrane region" description="Helical" evidence="8">
    <location>
        <begin position="268"/>
        <end position="291"/>
    </location>
</feature>
<keyword evidence="4 8" id="KW-0812">Transmembrane</keyword>
<dbReference type="InterPro" id="IPR036259">
    <property type="entry name" value="MFS_trans_sf"/>
</dbReference>
<proteinExistence type="predicted"/>
<evidence type="ECO:0000256" key="6">
    <source>
        <dbReference type="ARBA" id="ARBA00023136"/>
    </source>
</evidence>
<accession>A0ABP9MV24</accession>
<feature type="transmembrane region" description="Helical" evidence="8">
    <location>
        <begin position="334"/>
        <end position="356"/>
    </location>
</feature>
<evidence type="ECO:0000256" key="8">
    <source>
        <dbReference type="SAM" id="Phobius"/>
    </source>
</evidence>
<dbReference type="CDD" id="cd06173">
    <property type="entry name" value="MFS_MefA_like"/>
    <property type="match status" value="1"/>
</dbReference>
<dbReference type="Gene3D" id="1.20.1250.20">
    <property type="entry name" value="MFS general substrate transporter like domains"/>
    <property type="match status" value="1"/>
</dbReference>
<evidence type="ECO:0000256" key="5">
    <source>
        <dbReference type="ARBA" id="ARBA00022989"/>
    </source>
</evidence>
<dbReference type="Proteomes" id="UP001501407">
    <property type="component" value="Unassembled WGS sequence"/>
</dbReference>
<keyword evidence="3" id="KW-1003">Cell membrane</keyword>
<reference evidence="11" key="1">
    <citation type="journal article" date="2019" name="Int. J. Syst. Evol. Microbiol.">
        <title>The Global Catalogue of Microorganisms (GCM) 10K type strain sequencing project: providing services to taxonomists for standard genome sequencing and annotation.</title>
        <authorList>
            <consortium name="The Broad Institute Genomics Platform"/>
            <consortium name="The Broad Institute Genome Sequencing Center for Infectious Disease"/>
            <person name="Wu L."/>
            <person name="Ma J."/>
        </authorList>
    </citation>
    <scope>NUCLEOTIDE SEQUENCE [LARGE SCALE GENOMIC DNA]</scope>
    <source>
        <strain evidence="11">JCM 18959</strain>
    </source>
</reference>
<gene>
    <name evidence="10" type="ORF">GCM10025760_38900</name>
</gene>
<dbReference type="SUPFAM" id="SSF103473">
    <property type="entry name" value="MFS general substrate transporter"/>
    <property type="match status" value="1"/>
</dbReference>
<feature type="transmembrane region" description="Helical" evidence="8">
    <location>
        <begin position="435"/>
        <end position="455"/>
    </location>
</feature>
<feature type="transmembrane region" description="Helical" evidence="8">
    <location>
        <begin position="181"/>
        <end position="208"/>
    </location>
</feature>
<keyword evidence="11" id="KW-1185">Reference proteome</keyword>
<feature type="transmembrane region" description="Helical" evidence="8">
    <location>
        <begin position="89"/>
        <end position="109"/>
    </location>
</feature>
<keyword evidence="5 8" id="KW-1133">Transmembrane helix</keyword>
<evidence type="ECO:0000256" key="1">
    <source>
        <dbReference type="ARBA" id="ARBA00004429"/>
    </source>
</evidence>
<keyword evidence="2" id="KW-0813">Transport</keyword>
<organism evidence="10 11">
    <name type="scientific">Microbacterium yannicii</name>
    <dbReference type="NCBI Taxonomy" id="671622"/>
    <lineage>
        <taxon>Bacteria</taxon>
        <taxon>Bacillati</taxon>
        <taxon>Actinomycetota</taxon>
        <taxon>Actinomycetes</taxon>
        <taxon>Micrococcales</taxon>
        <taxon>Microbacteriaceae</taxon>
        <taxon>Microbacterium</taxon>
    </lineage>
</organism>
<evidence type="ECO:0000313" key="11">
    <source>
        <dbReference type="Proteomes" id="UP001501407"/>
    </source>
</evidence>
<comment type="subcellular location">
    <subcellularLocation>
        <location evidence="1">Cell inner membrane</location>
        <topology evidence="1">Multi-pass membrane protein</topology>
    </subcellularLocation>
</comment>